<dbReference type="GO" id="GO:0045493">
    <property type="term" value="P:xylan catabolic process"/>
    <property type="evidence" value="ECO:0007669"/>
    <property type="project" value="UniProtKB-KW"/>
</dbReference>
<dbReference type="AlphaFoldDB" id="A0A559M7T0"/>
<name>A0A559M7T0_9HELO</name>
<organism evidence="11 12">
    <name type="scientific">Lachnellula willkommii</name>
    <dbReference type="NCBI Taxonomy" id="215461"/>
    <lineage>
        <taxon>Eukaryota</taxon>
        <taxon>Fungi</taxon>
        <taxon>Dikarya</taxon>
        <taxon>Ascomycota</taxon>
        <taxon>Pezizomycotina</taxon>
        <taxon>Leotiomycetes</taxon>
        <taxon>Helotiales</taxon>
        <taxon>Lachnaceae</taxon>
        <taxon>Lachnellula</taxon>
    </lineage>
</organism>
<evidence type="ECO:0000256" key="1">
    <source>
        <dbReference type="ARBA" id="ARBA00004613"/>
    </source>
</evidence>
<dbReference type="GO" id="GO:0005576">
    <property type="term" value="C:extracellular region"/>
    <property type="evidence" value="ECO:0007669"/>
    <property type="project" value="UniProtKB-SubCell"/>
</dbReference>
<proteinExistence type="predicted"/>
<dbReference type="SUPFAM" id="SSF53474">
    <property type="entry name" value="alpha/beta-Hydrolases"/>
    <property type="match status" value="1"/>
</dbReference>
<dbReference type="PANTHER" id="PTHR38050:SF2">
    <property type="entry name" value="FERULOYL ESTERASE C-RELATED"/>
    <property type="match status" value="1"/>
</dbReference>
<comment type="subcellular location">
    <subcellularLocation>
        <location evidence="1">Secreted</location>
    </subcellularLocation>
</comment>
<evidence type="ECO:0000256" key="7">
    <source>
        <dbReference type="ARBA" id="ARBA00023277"/>
    </source>
</evidence>
<keyword evidence="12" id="KW-1185">Reference proteome</keyword>
<evidence type="ECO:0000313" key="11">
    <source>
        <dbReference type="EMBL" id="TVY89011.1"/>
    </source>
</evidence>
<gene>
    <name evidence="11" type="primary">ESTA_0</name>
    <name evidence="11" type="ORF">LAWI1_G005504</name>
</gene>
<accession>A0A559M7T0</accession>
<keyword evidence="3" id="KW-0964">Secreted</keyword>
<keyword evidence="4" id="KW-0858">Xylan degradation</keyword>
<evidence type="ECO:0000256" key="3">
    <source>
        <dbReference type="ARBA" id="ARBA00022525"/>
    </source>
</evidence>
<dbReference type="PANTHER" id="PTHR38050">
    <property type="match status" value="1"/>
</dbReference>
<reference evidence="11 12" key="1">
    <citation type="submission" date="2018-05" db="EMBL/GenBank/DDBJ databases">
        <title>Genome sequencing and assembly of the regulated plant pathogen Lachnellula willkommii and related sister species for the development of diagnostic species identification markers.</title>
        <authorList>
            <person name="Giroux E."/>
            <person name="Bilodeau G."/>
        </authorList>
    </citation>
    <scope>NUCLEOTIDE SEQUENCE [LARGE SCALE GENOMIC DNA]</scope>
    <source>
        <strain evidence="11 12">CBS 172.35</strain>
    </source>
</reference>
<dbReference type="Gene3D" id="3.40.50.1820">
    <property type="entry name" value="alpha/beta hydrolase"/>
    <property type="match status" value="1"/>
</dbReference>
<dbReference type="Proteomes" id="UP000315522">
    <property type="component" value="Unassembled WGS sequence"/>
</dbReference>
<evidence type="ECO:0000256" key="9">
    <source>
        <dbReference type="ARBA" id="ARBA00034075"/>
    </source>
</evidence>
<evidence type="ECO:0000256" key="5">
    <source>
        <dbReference type="ARBA" id="ARBA00022729"/>
    </source>
</evidence>
<evidence type="ECO:0000256" key="2">
    <source>
        <dbReference type="ARBA" id="ARBA00013091"/>
    </source>
</evidence>
<evidence type="ECO:0000313" key="12">
    <source>
        <dbReference type="Proteomes" id="UP000315522"/>
    </source>
</evidence>
<sequence length="316" mass="33875">MSASKLTTLFVLTNSLLGTAIAASSAGCTANKALPNGQTPGGDTVKVAFTQSDGTARDYLIHIPSTYVSTTPAELIFSFHGHTVDASNQESISQFSNPKFNPSGIAVYPQGKGDSWQGAPYADEGVNDIEFVKDMISNLTETYCIDTSKIYASGMSNGGGFTATLACDSSVNTLIAAFAPVSGAYYIDSSTCEPTAIKVPCDKGNRIVPVIEFHGDADTTIPYGGKKKNGYCLPEVSHWVRSWSWRDGLGLENKTTYDMYSGKVTRSQFPQNSSDPSFGKVQHYKTAGLAHTWPSKSSTSYDATPIIMEFFGNYTL</sequence>
<dbReference type="GO" id="GO:0008236">
    <property type="term" value="F:serine-type peptidase activity"/>
    <property type="evidence" value="ECO:0007669"/>
    <property type="project" value="InterPro"/>
</dbReference>
<evidence type="ECO:0000256" key="4">
    <source>
        <dbReference type="ARBA" id="ARBA00022651"/>
    </source>
</evidence>
<dbReference type="EC" id="3.1.1.73" evidence="2"/>
<dbReference type="GO" id="GO:0006508">
    <property type="term" value="P:proteolysis"/>
    <property type="evidence" value="ECO:0007669"/>
    <property type="project" value="InterPro"/>
</dbReference>
<dbReference type="InterPro" id="IPR043595">
    <property type="entry name" value="FaeB/C/D"/>
</dbReference>
<evidence type="ECO:0000256" key="6">
    <source>
        <dbReference type="ARBA" id="ARBA00022801"/>
    </source>
</evidence>
<feature type="chain" id="PRO_5022194554" description="feruloyl esterase" evidence="10">
    <location>
        <begin position="23"/>
        <end position="316"/>
    </location>
</feature>
<comment type="caution">
    <text evidence="11">The sequence shown here is derived from an EMBL/GenBank/DDBJ whole genome shotgun (WGS) entry which is preliminary data.</text>
</comment>
<evidence type="ECO:0000256" key="8">
    <source>
        <dbReference type="ARBA" id="ARBA00023326"/>
    </source>
</evidence>
<dbReference type="InterPro" id="IPR029058">
    <property type="entry name" value="AB_hydrolase_fold"/>
</dbReference>
<protein>
    <recommendedName>
        <fullName evidence="2">feruloyl esterase</fullName>
        <ecNumber evidence="2">3.1.1.73</ecNumber>
    </recommendedName>
</protein>
<dbReference type="GO" id="GO:0030600">
    <property type="term" value="F:feruloyl esterase activity"/>
    <property type="evidence" value="ECO:0007669"/>
    <property type="project" value="UniProtKB-EC"/>
</dbReference>
<keyword evidence="8" id="KW-0624">Polysaccharide degradation</keyword>
<feature type="signal peptide" evidence="10">
    <location>
        <begin position="1"/>
        <end position="22"/>
    </location>
</feature>
<keyword evidence="7" id="KW-0119">Carbohydrate metabolism</keyword>
<comment type="catalytic activity">
    <reaction evidence="9">
        <text>feruloyl-polysaccharide + H2O = ferulate + polysaccharide.</text>
        <dbReference type="EC" id="3.1.1.73"/>
    </reaction>
</comment>
<keyword evidence="5 10" id="KW-0732">Signal</keyword>
<keyword evidence="6" id="KW-0378">Hydrolase</keyword>
<evidence type="ECO:0000256" key="10">
    <source>
        <dbReference type="SAM" id="SignalP"/>
    </source>
</evidence>
<dbReference type="EMBL" id="QGML01001453">
    <property type="protein sequence ID" value="TVY89011.1"/>
    <property type="molecule type" value="Genomic_DNA"/>
</dbReference>
<dbReference type="PROSITE" id="PS51257">
    <property type="entry name" value="PROKAR_LIPOPROTEIN"/>
    <property type="match status" value="1"/>
</dbReference>